<accession>A0A2T7PCQ9</accession>
<dbReference type="OrthoDB" id="10017054at2759"/>
<dbReference type="Proteomes" id="UP000245119">
    <property type="component" value="Linkage Group LG4"/>
</dbReference>
<dbReference type="InterPro" id="IPR022189">
    <property type="entry name" value="SMTN"/>
</dbReference>
<proteinExistence type="predicted"/>
<evidence type="ECO:0000313" key="4">
    <source>
        <dbReference type="Proteomes" id="UP000245119"/>
    </source>
</evidence>
<dbReference type="AlphaFoldDB" id="A0A2T7PCQ9"/>
<keyword evidence="4" id="KW-1185">Reference proteome</keyword>
<reference evidence="3 4" key="1">
    <citation type="submission" date="2018-04" db="EMBL/GenBank/DDBJ databases">
        <title>The genome of golden apple snail Pomacea canaliculata provides insight into stress tolerance and invasive adaptation.</title>
        <authorList>
            <person name="Liu C."/>
            <person name="Liu B."/>
            <person name="Ren Y."/>
            <person name="Zhang Y."/>
            <person name="Wang H."/>
            <person name="Li S."/>
            <person name="Jiang F."/>
            <person name="Yin L."/>
            <person name="Zhang G."/>
            <person name="Qian W."/>
            <person name="Fan W."/>
        </authorList>
    </citation>
    <scope>NUCLEOTIDE SEQUENCE [LARGE SCALE GENOMIC DNA]</scope>
    <source>
        <strain evidence="3">SZHN2017</strain>
        <tissue evidence="3">Muscle</tissue>
    </source>
</reference>
<protein>
    <recommendedName>
        <fullName evidence="2">Smoothelin domain-containing protein</fullName>
    </recommendedName>
</protein>
<feature type="compositionally biased region" description="Polar residues" evidence="1">
    <location>
        <begin position="51"/>
        <end position="61"/>
    </location>
</feature>
<dbReference type="EMBL" id="PZQS01000004">
    <property type="protein sequence ID" value="PVD31202.1"/>
    <property type="molecule type" value="Genomic_DNA"/>
</dbReference>
<feature type="compositionally biased region" description="Polar residues" evidence="1">
    <location>
        <begin position="293"/>
        <end position="302"/>
    </location>
</feature>
<evidence type="ECO:0000259" key="2">
    <source>
        <dbReference type="Pfam" id="PF12510"/>
    </source>
</evidence>
<evidence type="ECO:0000313" key="3">
    <source>
        <dbReference type="EMBL" id="PVD31202.1"/>
    </source>
</evidence>
<gene>
    <name evidence="3" type="ORF">C0Q70_06614</name>
</gene>
<organism evidence="3 4">
    <name type="scientific">Pomacea canaliculata</name>
    <name type="common">Golden apple snail</name>
    <dbReference type="NCBI Taxonomy" id="400727"/>
    <lineage>
        <taxon>Eukaryota</taxon>
        <taxon>Metazoa</taxon>
        <taxon>Spiralia</taxon>
        <taxon>Lophotrochozoa</taxon>
        <taxon>Mollusca</taxon>
        <taxon>Gastropoda</taxon>
        <taxon>Caenogastropoda</taxon>
        <taxon>Architaenioglossa</taxon>
        <taxon>Ampullarioidea</taxon>
        <taxon>Ampullariidae</taxon>
        <taxon>Pomacea</taxon>
    </lineage>
</organism>
<evidence type="ECO:0000256" key="1">
    <source>
        <dbReference type="SAM" id="MobiDB-lite"/>
    </source>
</evidence>
<name>A0A2T7PCQ9_POMCA</name>
<feature type="region of interest" description="Disordered" evidence="1">
    <location>
        <begin position="279"/>
        <end position="302"/>
    </location>
</feature>
<comment type="caution">
    <text evidence="3">The sequence shown here is derived from an EMBL/GenBank/DDBJ whole genome shotgun (WGS) entry which is preliminary data.</text>
</comment>
<feature type="domain" description="Smoothelin" evidence="2">
    <location>
        <begin position="119"/>
        <end position="156"/>
    </location>
</feature>
<feature type="region of interest" description="Disordered" evidence="1">
    <location>
        <begin position="1"/>
        <end position="70"/>
    </location>
</feature>
<dbReference type="Pfam" id="PF12510">
    <property type="entry name" value="Smoothelin"/>
    <property type="match status" value="1"/>
</dbReference>
<sequence>MAATPVGGALRPQPGERGVHPVHDTTATPDLEAPPSSRVQQLVTSRGAPTLPSSPASSQMTDRWLGDSGALGQHHESVSLADCQSDLGGEAGLHPNYAPAPAAVRVDEDAAGDDAADVEDYDNIRDIEQLRKLLNSTCDREVKRKIRSAMRTQRRKQEMERGGIEERVPECWTGSLPKMVNFRFVVTSQHPLETAASMETSMCGQTLVGLTMTSPALAARGCRRHVCVSEAKCVCVGGRGRVVASSTPCDLMVVLTSAGQSSVGYHRCVNTLSSKTHSVAQLAPRSRADRPRTASSDPETSS</sequence>